<comment type="subcellular location">
    <subcellularLocation>
        <location evidence="4">Cytoplasm</location>
    </subcellularLocation>
</comment>
<keyword evidence="3 4" id="KW-0143">Chaperone</keyword>
<protein>
    <recommendedName>
        <fullName evidence="4">Urease accessory protein UreE</fullName>
    </recommendedName>
</protein>
<accession>A0A1J0A7F0</accession>
<reference evidence="6 7" key="1">
    <citation type="submission" date="2016-09" db="EMBL/GenBank/DDBJ databases">
        <title>Vagococcus teuberi sp. nov., isolated from the Malian artisanal sour milk fene.</title>
        <authorList>
            <person name="Wullschleger S."/>
            <person name="Seifert C."/>
            <person name="Baumgartner S."/>
            <person name="Lacroix C."/>
            <person name="Bonfoh B."/>
            <person name="Stevens M.J."/>
            <person name="Meile L."/>
        </authorList>
    </citation>
    <scope>NUCLEOTIDE SEQUENCE [LARGE SCALE GENOMIC DNA]</scope>
    <source>
        <strain evidence="6 7">DSM 21459</strain>
    </source>
</reference>
<dbReference type="STRING" id="519472.BHY08_08605"/>
<feature type="domain" description="UreE urease accessory N-terminal" evidence="5">
    <location>
        <begin position="6"/>
        <end position="71"/>
    </location>
</feature>
<evidence type="ECO:0000313" key="7">
    <source>
        <dbReference type="Proteomes" id="UP000191200"/>
    </source>
</evidence>
<sequence>MIFNKIDTTIDEVNDIETFHVETVSLTHDELNKKILRVTSDHGNDYGINLSEDSEKLSNGAIFFIDDHNVLLVTVRSEKMIIVSPSTIDEMGEVAHMLGNTHKPVVVEDGQIVLEFDPTVVELLDAKSVDYRIDVIQLKKPLKHVDLSHVH</sequence>
<comment type="function">
    <text evidence="4">Involved in urease metallocenter assembly. Binds nickel. Probably functions as a nickel donor during metallocenter assembly.</text>
</comment>
<dbReference type="Gene3D" id="3.30.70.790">
    <property type="entry name" value="UreE, C-terminal domain"/>
    <property type="match status" value="1"/>
</dbReference>
<dbReference type="InterPro" id="IPR004029">
    <property type="entry name" value="UreE_N"/>
</dbReference>
<evidence type="ECO:0000313" key="6">
    <source>
        <dbReference type="EMBL" id="APB31870.1"/>
    </source>
</evidence>
<dbReference type="InterPro" id="IPR036118">
    <property type="entry name" value="UreE_N_sf"/>
</dbReference>
<dbReference type="CDD" id="cd00571">
    <property type="entry name" value="UreE"/>
    <property type="match status" value="1"/>
</dbReference>
<dbReference type="HAMAP" id="MF_00822">
    <property type="entry name" value="UreE"/>
    <property type="match status" value="1"/>
</dbReference>
<dbReference type="GO" id="GO:0005737">
    <property type="term" value="C:cytoplasm"/>
    <property type="evidence" value="ECO:0007669"/>
    <property type="project" value="UniProtKB-SubCell"/>
</dbReference>
<dbReference type="SMART" id="SM00988">
    <property type="entry name" value="UreE_N"/>
    <property type="match status" value="1"/>
</dbReference>
<proteinExistence type="inferred from homology"/>
<dbReference type="GO" id="GO:0006457">
    <property type="term" value="P:protein folding"/>
    <property type="evidence" value="ECO:0007669"/>
    <property type="project" value="InterPro"/>
</dbReference>
<dbReference type="AlphaFoldDB" id="A0A1J0A7F0"/>
<evidence type="ECO:0000256" key="4">
    <source>
        <dbReference type="HAMAP-Rule" id="MF_00822"/>
    </source>
</evidence>
<organism evidence="6 7">
    <name type="scientific">Vagococcus teuberi</name>
    <dbReference type="NCBI Taxonomy" id="519472"/>
    <lineage>
        <taxon>Bacteria</taxon>
        <taxon>Bacillati</taxon>
        <taxon>Bacillota</taxon>
        <taxon>Bacilli</taxon>
        <taxon>Lactobacillales</taxon>
        <taxon>Enterococcaceae</taxon>
        <taxon>Vagococcus</taxon>
    </lineage>
</organism>
<dbReference type="PIRSF" id="PIRSF036402">
    <property type="entry name" value="Ureas_acces_UreE"/>
    <property type="match status" value="1"/>
</dbReference>
<dbReference type="Gene3D" id="2.60.260.20">
    <property type="entry name" value="Urease metallochaperone UreE, N-terminal domain"/>
    <property type="match status" value="1"/>
</dbReference>
<dbReference type="GO" id="GO:0016151">
    <property type="term" value="F:nickel cation binding"/>
    <property type="evidence" value="ECO:0007669"/>
    <property type="project" value="UniProtKB-UniRule"/>
</dbReference>
<comment type="similarity">
    <text evidence="4">Belongs to the UreE family.</text>
</comment>
<dbReference type="SUPFAM" id="SSF69287">
    <property type="entry name" value="Urease metallochaperone UreE, N-terminal domain"/>
    <property type="match status" value="1"/>
</dbReference>
<keyword evidence="1 4" id="KW-0963">Cytoplasm</keyword>
<dbReference type="RefSeq" id="WP_071457472.1">
    <property type="nucleotide sequence ID" value="NZ_CABJEN010000002.1"/>
</dbReference>
<dbReference type="SUPFAM" id="SSF69737">
    <property type="entry name" value="Urease metallochaperone UreE, C-terminal domain"/>
    <property type="match status" value="1"/>
</dbReference>
<dbReference type="GO" id="GO:0051082">
    <property type="term" value="F:unfolded protein binding"/>
    <property type="evidence" value="ECO:0007669"/>
    <property type="project" value="UniProtKB-UniRule"/>
</dbReference>
<dbReference type="EMBL" id="CP017267">
    <property type="protein sequence ID" value="APB31870.1"/>
    <property type="molecule type" value="Genomic_DNA"/>
</dbReference>
<evidence type="ECO:0000256" key="3">
    <source>
        <dbReference type="ARBA" id="ARBA00023186"/>
    </source>
</evidence>
<dbReference type="KEGG" id="vte:BHY08_08605"/>
<keyword evidence="7" id="KW-1185">Reference proteome</keyword>
<dbReference type="Pfam" id="PF02814">
    <property type="entry name" value="UreE_N"/>
    <property type="match status" value="1"/>
</dbReference>
<dbReference type="InterPro" id="IPR012406">
    <property type="entry name" value="UreE"/>
</dbReference>
<gene>
    <name evidence="4" type="primary">ureE</name>
    <name evidence="6" type="ORF">BHY08_08605</name>
</gene>
<evidence type="ECO:0000259" key="5">
    <source>
        <dbReference type="SMART" id="SM00988"/>
    </source>
</evidence>
<dbReference type="Proteomes" id="UP000191200">
    <property type="component" value="Chromosome"/>
</dbReference>
<evidence type="ECO:0000256" key="1">
    <source>
        <dbReference type="ARBA" id="ARBA00022490"/>
    </source>
</evidence>
<dbReference type="OrthoDB" id="9810882at2"/>
<name>A0A1J0A7F0_9ENTE</name>
<keyword evidence="2 4" id="KW-0533">Nickel</keyword>
<evidence type="ECO:0000256" key="2">
    <source>
        <dbReference type="ARBA" id="ARBA00022596"/>
    </source>
</evidence>